<dbReference type="RefSeq" id="WP_015017527.1">
    <property type="nucleotide sequence ID" value="NC_018719.1"/>
</dbReference>
<dbReference type="Proteomes" id="UP000008037">
    <property type="component" value="Chromosome"/>
</dbReference>
<keyword evidence="4" id="KW-0479">Metal-binding</keyword>
<evidence type="ECO:0000256" key="2">
    <source>
        <dbReference type="ARBA" id="ARBA00022475"/>
    </source>
</evidence>
<dbReference type="STRING" id="1237085.Ngar_c00040"/>
<dbReference type="Pfam" id="PF02628">
    <property type="entry name" value="COX15-CtaA"/>
    <property type="match status" value="1"/>
</dbReference>
<proteinExistence type="predicted"/>
<keyword evidence="5 12" id="KW-1133">Transmembrane helix</keyword>
<evidence type="ECO:0000256" key="11">
    <source>
        <dbReference type="ARBA" id="ARBA00023444"/>
    </source>
</evidence>
<keyword evidence="8" id="KW-0350">Heme biosynthesis</keyword>
<dbReference type="InParanoid" id="K0IL86"/>
<dbReference type="PANTHER" id="PTHR35457:SF1">
    <property type="entry name" value="HEME A SYNTHASE"/>
    <property type="match status" value="1"/>
</dbReference>
<dbReference type="GO" id="GO:0046872">
    <property type="term" value="F:metal ion binding"/>
    <property type="evidence" value="ECO:0007669"/>
    <property type="project" value="UniProtKB-KW"/>
</dbReference>
<dbReference type="GO" id="GO:0016491">
    <property type="term" value="F:oxidoreductase activity"/>
    <property type="evidence" value="ECO:0007669"/>
    <property type="project" value="UniProtKB-KW"/>
</dbReference>
<name>K0IL86_NITGG</name>
<dbReference type="PANTHER" id="PTHR35457">
    <property type="entry name" value="HEME A SYNTHASE"/>
    <property type="match status" value="1"/>
</dbReference>
<evidence type="ECO:0000256" key="8">
    <source>
        <dbReference type="ARBA" id="ARBA00023133"/>
    </source>
</evidence>
<dbReference type="GO" id="GO:0006784">
    <property type="term" value="P:heme A biosynthetic process"/>
    <property type="evidence" value="ECO:0007669"/>
    <property type="project" value="InterPro"/>
</dbReference>
<evidence type="ECO:0000256" key="1">
    <source>
        <dbReference type="ARBA" id="ARBA00004141"/>
    </source>
</evidence>
<feature type="transmembrane region" description="Helical" evidence="12">
    <location>
        <begin position="95"/>
        <end position="113"/>
    </location>
</feature>
<keyword evidence="14" id="KW-1185">Reference proteome</keyword>
<dbReference type="InterPro" id="IPR050450">
    <property type="entry name" value="COX15/CtaA_HemeA_synthase"/>
</dbReference>
<keyword evidence="7" id="KW-0408">Iron</keyword>
<feature type="transmembrane region" description="Helical" evidence="12">
    <location>
        <begin position="119"/>
        <end position="140"/>
    </location>
</feature>
<reference evidence="13 14" key="1">
    <citation type="journal article" date="2012" name="Environ. Microbiol.">
        <title>The genome of the ammonia-oxidizing Candidatus Nitrososphaera gargensis: insights into metabolic versatility and environmental adaptations.</title>
        <authorList>
            <person name="Spang A."/>
            <person name="Poehlein A."/>
            <person name="Offre P."/>
            <person name="Zumbragel S."/>
            <person name="Haider S."/>
            <person name="Rychlik N."/>
            <person name="Nowka B."/>
            <person name="Schmeisser C."/>
            <person name="Lebedeva E.V."/>
            <person name="Rattei T."/>
            <person name="Bohm C."/>
            <person name="Schmid M."/>
            <person name="Galushko A."/>
            <person name="Hatzenpichler R."/>
            <person name="Weinmaier T."/>
            <person name="Daniel R."/>
            <person name="Schleper C."/>
            <person name="Spieck E."/>
            <person name="Streit W."/>
            <person name="Wagner M."/>
        </authorList>
    </citation>
    <scope>NUCLEOTIDE SEQUENCE [LARGE SCALE GENOMIC DNA]</scope>
    <source>
        <strain evidence="14">Ga9.2</strain>
    </source>
</reference>
<evidence type="ECO:0000256" key="12">
    <source>
        <dbReference type="SAM" id="Phobius"/>
    </source>
</evidence>
<evidence type="ECO:0000256" key="9">
    <source>
        <dbReference type="ARBA" id="ARBA00023136"/>
    </source>
</evidence>
<dbReference type="AlphaFoldDB" id="K0IL86"/>
<feature type="transmembrane region" description="Helical" evidence="12">
    <location>
        <begin position="64"/>
        <end position="83"/>
    </location>
</feature>
<accession>K0IL86</accession>
<gene>
    <name evidence="13" type="primary">ctaA</name>
    <name evidence="13" type="ordered locus">Ngar_c00040</name>
</gene>
<evidence type="ECO:0000256" key="6">
    <source>
        <dbReference type="ARBA" id="ARBA00023002"/>
    </source>
</evidence>
<dbReference type="GO" id="GO:0016020">
    <property type="term" value="C:membrane"/>
    <property type="evidence" value="ECO:0007669"/>
    <property type="project" value="UniProtKB-SubCell"/>
</dbReference>
<keyword evidence="10" id="KW-1015">Disulfide bond</keyword>
<dbReference type="EMBL" id="CP002408">
    <property type="protein sequence ID" value="AFU56954.1"/>
    <property type="molecule type" value="Genomic_DNA"/>
</dbReference>
<keyword evidence="9 12" id="KW-0472">Membrane</keyword>
<evidence type="ECO:0000256" key="4">
    <source>
        <dbReference type="ARBA" id="ARBA00022723"/>
    </source>
</evidence>
<evidence type="ECO:0000313" key="13">
    <source>
        <dbReference type="EMBL" id="AFU56954.1"/>
    </source>
</evidence>
<dbReference type="HOGENOM" id="CLU_1860763_0_0_2"/>
<comment type="subcellular location">
    <subcellularLocation>
        <location evidence="1">Membrane</location>
        <topology evidence="1">Multi-pass membrane protein</topology>
    </subcellularLocation>
</comment>
<evidence type="ECO:0000256" key="3">
    <source>
        <dbReference type="ARBA" id="ARBA00022692"/>
    </source>
</evidence>
<dbReference type="InterPro" id="IPR003780">
    <property type="entry name" value="COX15/CtaA_fam"/>
</dbReference>
<sequence length="149" mass="16450">MEEVQHSRPKVAVGLSFSALAMLYSVMLVGVYITASHQGLSCPDWPLCPNGFDLPPERYFFEHYHRLMVVVAAGLIYATAIYAVKNAHPARKTAVIAAIVVSVQIVIGMFVVLTKLQALLVATHLSTGILLFAMLLMTFLTSYRLARKR</sequence>
<keyword evidence="3 12" id="KW-0812">Transmembrane</keyword>
<keyword evidence="6" id="KW-0560">Oxidoreductase</keyword>
<dbReference type="KEGG" id="nga:Ngar_c00040"/>
<evidence type="ECO:0000313" key="14">
    <source>
        <dbReference type="Proteomes" id="UP000008037"/>
    </source>
</evidence>
<evidence type="ECO:0000256" key="7">
    <source>
        <dbReference type="ARBA" id="ARBA00023004"/>
    </source>
</evidence>
<evidence type="ECO:0000256" key="5">
    <source>
        <dbReference type="ARBA" id="ARBA00022989"/>
    </source>
</evidence>
<organism evidence="13 14">
    <name type="scientific">Nitrososphaera gargensis (strain Ga9.2)</name>
    <dbReference type="NCBI Taxonomy" id="1237085"/>
    <lineage>
        <taxon>Archaea</taxon>
        <taxon>Nitrososphaerota</taxon>
        <taxon>Nitrososphaeria</taxon>
        <taxon>Nitrososphaerales</taxon>
        <taxon>Nitrososphaeraceae</taxon>
        <taxon>Nitrososphaera</taxon>
    </lineage>
</organism>
<feature type="transmembrane region" description="Helical" evidence="12">
    <location>
        <begin position="12"/>
        <end position="35"/>
    </location>
</feature>
<keyword evidence="2" id="KW-1003">Cell membrane</keyword>
<evidence type="ECO:0000256" key="10">
    <source>
        <dbReference type="ARBA" id="ARBA00023157"/>
    </source>
</evidence>
<protein>
    <submittedName>
        <fullName evidence="13">Heme-containing membrane protein CtaA</fullName>
    </submittedName>
</protein>
<dbReference type="GeneID" id="13796180"/>
<comment type="pathway">
    <text evidence="11">Porphyrin-containing compound metabolism.</text>
</comment>